<dbReference type="AlphaFoldDB" id="A0A3B1CBE9"/>
<gene>
    <name evidence="2" type="ORF">MNBD_NITROSPIRAE02-1376</name>
</gene>
<dbReference type="InterPro" id="IPR011017">
    <property type="entry name" value="TRASH_dom"/>
</dbReference>
<dbReference type="InterPro" id="IPR007029">
    <property type="entry name" value="YHS_dom"/>
</dbReference>
<dbReference type="SMART" id="SM00746">
    <property type="entry name" value="TRASH"/>
    <property type="match status" value="1"/>
</dbReference>
<dbReference type="EMBL" id="UOGH01000063">
    <property type="protein sequence ID" value="VAX27796.1"/>
    <property type="molecule type" value="Genomic_DNA"/>
</dbReference>
<dbReference type="Pfam" id="PF04945">
    <property type="entry name" value="YHS"/>
    <property type="match status" value="1"/>
</dbReference>
<name>A0A3B1CBE9_9ZZZZ</name>
<dbReference type="SUPFAM" id="SSF47240">
    <property type="entry name" value="Ferritin-like"/>
    <property type="match status" value="1"/>
</dbReference>
<reference evidence="2" key="1">
    <citation type="submission" date="2018-06" db="EMBL/GenBank/DDBJ databases">
        <authorList>
            <person name="Zhirakovskaya E."/>
        </authorList>
    </citation>
    <scope>NUCLEOTIDE SEQUENCE</scope>
</reference>
<organism evidence="2">
    <name type="scientific">hydrothermal vent metagenome</name>
    <dbReference type="NCBI Taxonomy" id="652676"/>
    <lineage>
        <taxon>unclassified sequences</taxon>
        <taxon>metagenomes</taxon>
        <taxon>ecological metagenomes</taxon>
    </lineage>
</organism>
<feature type="domain" description="TRASH" evidence="1">
    <location>
        <begin position="4"/>
        <end position="42"/>
    </location>
</feature>
<dbReference type="GO" id="GO:0016491">
    <property type="term" value="F:oxidoreductase activity"/>
    <property type="evidence" value="ECO:0007669"/>
    <property type="project" value="InterPro"/>
</dbReference>
<accession>A0A3B1CBE9</accession>
<dbReference type="Gene3D" id="1.10.620.20">
    <property type="entry name" value="Ribonucleotide Reductase, subunit A"/>
    <property type="match status" value="1"/>
</dbReference>
<dbReference type="InterPro" id="IPR009078">
    <property type="entry name" value="Ferritin-like_SF"/>
</dbReference>
<dbReference type="InterPro" id="IPR012348">
    <property type="entry name" value="RNR-like"/>
</dbReference>
<evidence type="ECO:0000313" key="2">
    <source>
        <dbReference type="EMBL" id="VAX27796.1"/>
    </source>
</evidence>
<sequence length="51" mass="6049">MHRDPVCGRKMNPNKAHITIEHGGRKYYLCCPLCQAEFEKNPEKYIKQEKD</sequence>
<protein>
    <recommendedName>
        <fullName evidence="1">TRASH domain-containing protein</fullName>
    </recommendedName>
</protein>
<evidence type="ECO:0000259" key="1">
    <source>
        <dbReference type="SMART" id="SM00746"/>
    </source>
</evidence>
<proteinExistence type="predicted"/>